<dbReference type="Proteomes" id="UP000680866">
    <property type="component" value="Chromosome"/>
</dbReference>
<protein>
    <submittedName>
        <fullName evidence="1">Uncharacterized protein</fullName>
    </submittedName>
</protein>
<accession>A0A810N691</accession>
<evidence type="ECO:0000313" key="2">
    <source>
        <dbReference type="Proteomes" id="UP000680866"/>
    </source>
</evidence>
<evidence type="ECO:0000313" key="1">
    <source>
        <dbReference type="EMBL" id="BCJ68024.1"/>
    </source>
</evidence>
<dbReference type="AlphaFoldDB" id="A0A810N691"/>
<reference evidence="1" key="1">
    <citation type="submission" date="2020-08" db="EMBL/GenBank/DDBJ databases">
        <title>Whole genome shotgun sequence of Polymorphospora rubra NBRC 101157.</title>
        <authorList>
            <person name="Komaki H."/>
            <person name="Tamura T."/>
        </authorList>
    </citation>
    <scope>NUCLEOTIDE SEQUENCE</scope>
    <source>
        <strain evidence="1">NBRC 101157</strain>
    </source>
</reference>
<proteinExistence type="predicted"/>
<name>A0A810N691_9ACTN</name>
<dbReference type="Pfam" id="PF19463">
    <property type="entry name" value="DUF6000"/>
    <property type="match status" value="1"/>
</dbReference>
<sequence length="220" mass="24545">MVAGGNVIRKDATMTYPSSLPDPGTDTIRRYVITTRADDEGRYARYLDLLHGNFIDRPDGGQAEFISALKHDAEQVSDAELTFLLQIGGFPEWRGRLTAAWLIGLGQKTQFRDSIGELLLESRVCFSGQGYCVALAAFGTRRDAELLIGYLDHYLPQVDLRYDQHWALGALMHLDTSLGTRHADRYVAPGGLWDIWNKRYPSGQIDPASYQHLIATAVSL</sequence>
<dbReference type="EMBL" id="AP023359">
    <property type="protein sequence ID" value="BCJ68024.1"/>
    <property type="molecule type" value="Genomic_DNA"/>
</dbReference>
<gene>
    <name evidence="1" type="ORF">Prubr_50450</name>
</gene>
<dbReference type="InterPro" id="IPR046042">
    <property type="entry name" value="DUF6000"/>
</dbReference>
<keyword evidence="2" id="KW-1185">Reference proteome</keyword>
<dbReference type="KEGG" id="pry:Prubr_50450"/>
<organism evidence="1 2">
    <name type="scientific">Polymorphospora rubra</name>
    <dbReference type="NCBI Taxonomy" id="338584"/>
    <lineage>
        <taxon>Bacteria</taxon>
        <taxon>Bacillati</taxon>
        <taxon>Actinomycetota</taxon>
        <taxon>Actinomycetes</taxon>
        <taxon>Micromonosporales</taxon>
        <taxon>Micromonosporaceae</taxon>
        <taxon>Polymorphospora</taxon>
    </lineage>
</organism>